<evidence type="ECO:0000313" key="5">
    <source>
        <dbReference type="Proteomes" id="UP001589813"/>
    </source>
</evidence>
<dbReference type="SUPFAM" id="SSF46689">
    <property type="entry name" value="Homeodomain-like"/>
    <property type="match status" value="2"/>
</dbReference>
<dbReference type="SMART" id="SM00871">
    <property type="entry name" value="AraC_E_bind"/>
    <property type="match status" value="1"/>
</dbReference>
<keyword evidence="2" id="KW-0804">Transcription</keyword>
<reference evidence="4 5" key="1">
    <citation type="submission" date="2024-09" db="EMBL/GenBank/DDBJ databases">
        <authorList>
            <person name="Sun Q."/>
            <person name="Mori K."/>
        </authorList>
    </citation>
    <scope>NUCLEOTIDE SEQUENCE [LARGE SCALE GENOMIC DNA]</scope>
    <source>
        <strain evidence="4 5">KCTC 23315</strain>
    </source>
</reference>
<dbReference type="Gene3D" id="3.20.80.10">
    <property type="entry name" value="Regulatory factor, effector binding domain"/>
    <property type="match status" value="1"/>
</dbReference>
<dbReference type="InterPro" id="IPR011256">
    <property type="entry name" value="Reg_factor_effector_dom_sf"/>
</dbReference>
<dbReference type="InterPro" id="IPR029442">
    <property type="entry name" value="GyrI-like"/>
</dbReference>
<evidence type="ECO:0000313" key="4">
    <source>
        <dbReference type="EMBL" id="MFC0049429.1"/>
    </source>
</evidence>
<feature type="domain" description="HTH araC/xylS-type" evidence="3">
    <location>
        <begin position="14"/>
        <end position="112"/>
    </location>
</feature>
<dbReference type="RefSeq" id="WP_377245243.1">
    <property type="nucleotide sequence ID" value="NZ_JBHLXP010000003.1"/>
</dbReference>
<organism evidence="4 5">
    <name type="scientific">Rheinheimera tilapiae</name>
    <dbReference type="NCBI Taxonomy" id="875043"/>
    <lineage>
        <taxon>Bacteria</taxon>
        <taxon>Pseudomonadati</taxon>
        <taxon>Pseudomonadota</taxon>
        <taxon>Gammaproteobacteria</taxon>
        <taxon>Chromatiales</taxon>
        <taxon>Chromatiaceae</taxon>
        <taxon>Rheinheimera</taxon>
    </lineage>
</organism>
<comment type="caution">
    <text evidence="4">The sequence shown here is derived from an EMBL/GenBank/DDBJ whole genome shotgun (WGS) entry which is preliminary data.</text>
</comment>
<dbReference type="PANTHER" id="PTHR40055">
    <property type="entry name" value="TRANSCRIPTIONAL REGULATOR YGIV-RELATED"/>
    <property type="match status" value="1"/>
</dbReference>
<dbReference type="Gene3D" id="1.10.10.60">
    <property type="entry name" value="Homeodomain-like"/>
    <property type="match status" value="1"/>
</dbReference>
<dbReference type="InterPro" id="IPR050908">
    <property type="entry name" value="SmbC-like"/>
</dbReference>
<dbReference type="Pfam" id="PF12833">
    <property type="entry name" value="HTH_18"/>
    <property type="match status" value="1"/>
</dbReference>
<evidence type="ECO:0000259" key="3">
    <source>
        <dbReference type="PROSITE" id="PS01124"/>
    </source>
</evidence>
<dbReference type="InterPro" id="IPR010499">
    <property type="entry name" value="AraC_E-bd"/>
</dbReference>
<name>A0ABV6BEW8_9GAMM</name>
<evidence type="ECO:0000256" key="2">
    <source>
        <dbReference type="ARBA" id="ARBA00023163"/>
    </source>
</evidence>
<dbReference type="Pfam" id="PF06445">
    <property type="entry name" value="GyrI-like"/>
    <property type="match status" value="1"/>
</dbReference>
<protein>
    <submittedName>
        <fullName evidence="4">GyrI-like domain-containing protein</fullName>
    </submittedName>
</protein>
<evidence type="ECO:0000256" key="1">
    <source>
        <dbReference type="ARBA" id="ARBA00023015"/>
    </source>
</evidence>
<dbReference type="Proteomes" id="UP001589813">
    <property type="component" value="Unassembled WGS sequence"/>
</dbReference>
<sequence length="298" mass="33890">MKNQTSVVYQQRLQRVIDYIYQHLDADLTLEQLAGVAWMSPYHFHRTYRLLAEEPVNTTVRRLRLQQAAGQLLRSDLTLSQIAKPLRYSSAEALSRAFRKQYGVSPTQYRQQCGKTDGRAEEFRQMLIQPSALPEIQPFPIEIQQFNQVELIGLPHLGDYLGIGQTFDKLAMFAAEAGLLGPDSRFFGLYYDDPQTVAAKDQRALACVSVPARFRADAGQPGAEALQYLTLPAGTTVSLLFQGDYAQLEQPYNWLFGQWLPESGEELADFPPFEEYLNDVKDTPPAELLTQMRCYLKR</sequence>
<keyword evidence="1" id="KW-0805">Transcription regulation</keyword>
<dbReference type="SMART" id="SM00342">
    <property type="entry name" value="HTH_ARAC"/>
    <property type="match status" value="1"/>
</dbReference>
<dbReference type="EMBL" id="JBHLXP010000003">
    <property type="protein sequence ID" value="MFC0049429.1"/>
    <property type="molecule type" value="Genomic_DNA"/>
</dbReference>
<dbReference type="PROSITE" id="PS01124">
    <property type="entry name" value="HTH_ARAC_FAMILY_2"/>
    <property type="match status" value="1"/>
</dbReference>
<dbReference type="SUPFAM" id="SSF55136">
    <property type="entry name" value="Probable bacterial effector-binding domain"/>
    <property type="match status" value="1"/>
</dbReference>
<proteinExistence type="predicted"/>
<keyword evidence="5" id="KW-1185">Reference proteome</keyword>
<dbReference type="PANTHER" id="PTHR40055:SF1">
    <property type="entry name" value="TRANSCRIPTIONAL REGULATOR YGIV-RELATED"/>
    <property type="match status" value="1"/>
</dbReference>
<dbReference type="InterPro" id="IPR018060">
    <property type="entry name" value="HTH_AraC"/>
</dbReference>
<dbReference type="InterPro" id="IPR009057">
    <property type="entry name" value="Homeodomain-like_sf"/>
</dbReference>
<accession>A0ABV6BEW8</accession>
<gene>
    <name evidence="4" type="ORF">ACFFJP_14125</name>
</gene>